<organism evidence="4 5">
    <name type="scientific">Roseimicrobium gellanilyticum</name>
    <dbReference type="NCBI Taxonomy" id="748857"/>
    <lineage>
        <taxon>Bacteria</taxon>
        <taxon>Pseudomonadati</taxon>
        <taxon>Verrucomicrobiota</taxon>
        <taxon>Verrucomicrobiia</taxon>
        <taxon>Verrucomicrobiales</taxon>
        <taxon>Verrucomicrobiaceae</taxon>
        <taxon>Roseimicrobium</taxon>
    </lineage>
</organism>
<proteinExistence type="predicted"/>
<dbReference type="InterPro" id="IPR035979">
    <property type="entry name" value="RBD_domain_sf"/>
</dbReference>
<dbReference type="CDD" id="cd21608">
    <property type="entry name" value="RRM2_NsCP33_like"/>
    <property type="match status" value="1"/>
</dbReference>
<dbReference type="InterPro" id="IPR000504">
    <property type="entry name" value="RRM_dom"/>
</dbReference>
<dbReference type="PROSITE" id="PS50102">
    <property type="entry name" value="RRM"/>
    <property type="match status" value="1"/>
</dbReference>
<dbReference type="Gene3D" id="3.30.70.330">
    <property type="match status" value="1"/>
</dbReference>
<reference evidence="4 5" key="1">
    <citation type="submission" date="2018-06" db="EMBL/GenBank/DDBJ databases">
        <title>Genomic Encyclopedia of Type Strains, Phase IV (KMG-IV): sequencing the most valuable type-strain genomes for metagenomic binning, comparative biology and taxonomic classification.</title>
        <authorList>
            <person name="Goeker M."/>
        </authorList>
    </citation>
    <scope>NUCLEOTIDE SEQUENCE [LARGE SCALE GENOMIC DNA]</scope>
    <source>
        <strain evidence="4 5">DSM 25532</strain>
    </source>
</reference>
<protein>
    <submittedName>
        <fullName evidence="4">RNA recognition motif-containing protein</fullName>
    </submittedName>
</protein>
<accession>A0A366HHA9</accession>
<evidence type="ECO:0000259" key="3">
    <source>
        <dbReference type="PROSITE" id="PS50102"/>
    </source>
</evidence>
<comment type="caution">
    <text evidence="4">The sequence shown here is derived from an EMBL/GenBank/DDBJ whole genome shotgun (WGS) entry which is preliminary data.</text>
</comment>
<feature type="compositionally biased region" description="Gly residues" evidence="2">
    <location>
        <begin position="88"/>
        <end position="124"/>
    </location>
</feature>
<dbReference type="OrthoDB" id="9798855at2"/>
<sequence>MSNTKMYVGNLSWTATETDVRALFEQYGDVTDIHLPSDRETGRPRGFAFVTMGTKEAMEAAIKALDGSEWMGRPLKINEARPREERAGGGGGYGGGGGGYGGGGGRKGGGGGYGGGGGGGYGGGGRRDRY</sequence>
<feature type="region of interest" description="Disordered" evidence="2">
    <location>
        <begin position="78"/>
        <end position="130"/>
    </location>
</feature>
<gene>
    <name evidence="4" type="ORF">DES53_107147</name>
</gene>
<dbReference type="EMBL" id="QNRR01000007">
    <property type="protein sequence ID" value="RBP41316.1"/>
    <property type="molecule type" value="Genomic_DNA"/>
</dbReference>
<evidence type="ECO:0000256" key="1">
    <source>
        <dbReference type="ARBA" id="ARBA00022884"/>
    </source>
</evidence>
<dbReference type="SUPFAM" id="SSF54928">
    <property type="entry name" value="RNA-binding domain, RBD"/>
    <property type="match status" value="1"/>
</dbReference>
<dbReference type="SMART" id="SM00360">
    <property type="entry name" value="RRM"/>
    <property type="match status" value="1"/>
</dbReference>
<dbReference type="InterPro" id="IPR048289">
    <property type="entry name" value="RRM2_NsCP33-like"/>
</dbReference>
<dbReference type="Pfam" id="PF00076">
    <property type="entry name" value="RRM_1"/>
    <property type="match status" value="1"/>
</dbReference>
<keyword evidence="5" id="KW-1185">Reference proteome</keyword>
<name>A0A366HHA9_9BACT</name>
<dbReference type="RefSeq" id="WP_113959956.1">
    <property type="nucleotide sequence ID" value="NZ_QNRR01000007.1"/>
</dbReference>
<evidence type="ECO:0000313" key="5">
    <source>
        <dbReference type="Proteomes" id="UP000253426"/>
    </source>
</evidence>
<evidence type="ECO:0000313" key="4">
    <source>
        <dbReference type="EMBL" id="RBP41316.1"/>
    </source>
</evidence>
<dbReference type="InterPro" id="IPR012677">
    <property type="entry name" value="Nucleotide-bd_a/b_plait_sf"/>
</dbReference>
<dbReference type="PANTHER" id="PTHR48027">
    <property type="entry name" value="HETEROGENEOUS NUCLEAR RIBONUCLEOPROTEIN 87F-RELATED"/>
    <property type="match status" value="1"/>
</dbReference>
<feature type="domain" description="RRM" evidence="3">
    <location>
        <begin position="4"/>
        <end position="82"/>
    </location>
</feature>
<dbReference type="GO" id="GO:0003723">
    <property type="term" value="F:RNA binding"/>
    <property type="evidence" value="ECO:0007669"/>
    <property type="project" value="UniProtKB-KW"/>
</dbReference>
<dbReference type="Proteomes" id="UP000253426">
    <property type="component" value="Unassembled WGS sequence"/>
</dbReference>
<keyword evidence="1" id="KW-0694">RNA-binding</keyword>
<feature type="compositionally biased region" description="Basic and acidic residues" evidence="2">
    <location>
        <begin position="78"/>
        <end position="87"/>
    </location>
</feature>
<dbReference type="AlphaFoldDB" id="A0A366HHA9"/>
<dbReference type="InterPro" id="IPR052462">
    <property type="entry name" value="SLIRP/GR-RBP-like"/>
</dbReference>
<evidence type="ECO:0000256" key="2">
    <source>
        <dbReference type="SAM" id="MobiDB-lite"/>
    </source>
</evidence>